<dbReference type="Proteomes" id="UP000005307">
    <property type="component" value="Chromosome"/>
</dbReference>
<dbReference type="HOGENOM" id="CLU_1853159_0_0_5"/>
<reference evidence="1 2" key="1">
    <citation type="journal article" date="2013" name="PLoS ONE">
        <title>Poles Apart: Arctic and Antarctic Octadecabacter strains Share High Genome Plasticity and a New Type of Xanthorhodopsin.</title>
        <authorList>
            <person name="Vollmers J."/>
            <person name="Voget S."/>
            <person name="Dietrich S."/>
            <person name="Gollnow K."/>
            <person name="Smits M."/>
            <person name="Meyer K."/>
            <person name="Brinkhoff T."/>
            <person name="Simon M."/>
            <person name="Daniel R."/>
        </authorList>
    </citation>
    <scope>NUCLEOTIDE SEQUENCE [LARGE SCALE GENOMIC DNA]</scope>
    <source>
        <strain evidence="1 2">307</strain>
    </source>
</reference>
<gene>
    <name evidence="1" type="ORF">OAN307_c28310</name>
</gene>
<sequence length="138" mass="15108">MFTAKATPHKPTRCYKLIRSASQATRARFCAASTCGATGLKGISLIEAFADAAYPPSDKTIGIGGNELSLDASRHKNRLNANISVDTISENRRAKLRQNLTNLYDWVSAGVHSNVTAEEAYSFFLNVYLFLGEVAKYE</sequence>
<protein>
    <submittedName>
        <fullName evidence="1">Uncharacterized protein</fullName>
    </submittedName>
</protein>
<dbReference type="KEGG" id="oat:OAN307_c28310"/>
<dbReference type="AlphaFoldDB" id="M9RDC9"/>
<evidence type="ECO:0000313" key="1">
    <source>
        <dbReference type="EMBL" id="AGI68401.1"/>
    </source>
</evidence>
<dbReference type="EMBL" id="CP003740">
    <property type="protein sequence ID" value="AGI68401.1"/>
    <property type="molecule type" value="Genomic_DNA"/>
</dbReference>
<name>M9RDC9_9RHOB</name>
<proteinExistence type="predicted"/>
<keyword evidence="2" id="KW-1185">Reference proteome</keyword>
<dbReference type="eggNOG" id="COG1555">
    <property type="taxonomic scope" value="Bacteria"/>
</dbReference>
<organism evidence="1 2">
    <name type="scientific">Octadecabacter antarcticus 307</name>
    <dbReference type="NCBI Taxonomy" id="391626"/>
    <lineage>
        <taxon>Bacteria</taxon>
        <taxon>Pseudomonadati</taxon>
        <taxon>Pseudomonadota</taxon>
        <taxon>Alphaproteobacteria</taxon>
        <taxon>Rhodobacterales</taxon>
        <taxon>Roseobacteraceae</taxon>
        <taxon>Octadecabacter</taxon>
    </lineage>
</organism>
<accession>M9RDC9</accession>
<evidence type="ECO:0000313" key="2">
    <source>
        <dbReference type="Proteomes" id="UP000005307"/>
    </source>
</evidence>